<organism evidence="1 2">
    <name type="scientific">Coprococcus catus GD/7</name>
    <dbReference type="NCBI Taxonomy" id="717962"/>
    <lineage>
        <taxon>Bacteria</taxon>
        <taxon>Bacillati</taxon>
        <taxon>Bacillota</taxon>
        <taxon>Clostridia</taxon>
        <taxon>Lachnospirales</taxon>
        <taxon>Lachnospiraceae</taxon>
        <taxon>Coprococcus</taxon>
    </lineage>
</organism>
<evidence type="ECO:0000313" key="2">
    <source>
        <dbReference type="Proteomes" id="UP000008798"/>
    </source>
</evidence>
<dbReference type="RefSeq" id="WP_015514212.1">
    <property type="nucleotide sequence ID" value="NC_021009.1"/>
</dbReference>
<dbReference type="HOGENOM" id="CLU_2011365_0_0_9"/>
<dbReference type="KEGG" id="cct:CC1_19100"/>
<proteinExistence type="predicted"/>
<sequence length="123" mass="12655">MSNYFLFSGGHTEIDAEGDGIDATGGILVAAGSSGMAVNFGNNSTQGSVLVNMDRQEAGTDIVLTDASGTELINWQASKKYTSVVISCPGIAQGESYTLKAGTSKTTVTMDSLIYGTGNTMGR</sequence>
<reference evidence="1 2" key="2">
    <citation type="submission" date="2010-03" db="EMBL/GenBank/DDBJ databases">
        <authorList>
            <person name="Pajon A."/>
        </authorList>
    </citation>
    <scope>NUCLEOTIDE SEQUENCE [LARGE SCALE GENOMIC DNA]</scope>
    <source>
        <strain evidence="1 2">GD/7</strain>
    </source>
</reference>
<dbReference type="AlphaFoldDB" id="D4J8H3"/>
<dbReference type="EMBL" id="FP929038">
    <property type="protein sequence ID" value="CBK80644.1"/>
    <property type="molecule type" value="Genomic_DNA"/>
</dbReference>
<name>D4J8H3_9FIRM</name>
<protein>
    <submittedName>
        <fullName evidence="1">Uncharacterized protein</fullName>
    </submittedName>
</protein>
<gene>
    <name evidence="1" type="ORF">CC1_19100</name>
</gene>
<dbReference type="Proteomes" id="UP000008798">
    <property type="component" value="Chromosome"/>
</dbReference>
<dbReference type="PATRIC" id="fig|717962.3.peg.1747"/>
<evidence type="ECO:0000313" key="1">
    <source>
        <dbReference type="EMBL" id="CBK80644.1"/>
    </source>
</evidence>
<reference evidence="1 2" key="1">
    <citation type="submission" date="2010-03" db="EMBL/GenBank/DDBJ databases">
        <title>The genome sequence of Coprococcus catus GD/7.</title>
        <authorList>
            <consortium name="metaHIT consortium -- http://www.metahit.eu/"/>
            <person name="Pajon A."/>
            <person name="Turner K."/>
            <person name="Parkhill J."/>
            <person name="Duncan S."/>
            <person name="Flint H."/>
        </authorList>
    </citation>
    <scope>NUCLEOTIDE SEQUENCE [LARGE SCALE GENOMIC DNA]</scope>
    <source>
        <strain evidence="1 2">GD/7</strain>
    </source>
</reference>
<accession>D4J8H3</accession>
<dbReference type="STRING" id="717962.CC1_19100"/>